<reference evidence="1" key="1">
    <citation type="submission" date="2014-11" db="EMBL/GenBank/DDBJ databases">
        <authorList>
            <person name="Amaro Gonzalez C."/>
        </authorList>
    </citation>
    <scope>NUCLEOTIDE SEQUENCE</scope>
</reference>
<reference evidence="1" key="2">
    <citation type="journal article" date="2015" name="Fish Shellfish Immunol.">
        <title>Early steps in the European eel (Anguilla anguilla)-Vibrio vulnificus interaction in the gills: Role of the RtxA13 toxin.</title>
        <authorList>
            <person name="Callol A."/>
            <person name="Pajuelo D."/>
            <person name="Ebbesson L."/>
            <person name="Teles M."/>
            <person name="MacKenzie S."/>
            <person name="Amaro C."/>
        </authorList>
    </citation>
    <scope>NUCLEOTIDE SEQUENCE</scope>
</reference>
<dbReference type="EMBL" id="GBXM01021892">
    <property type="protein sequence ID" value="JAH86685.1"/>
    <property type="molecule type" value="Transcribed_RNA"/>
</dbReference>
<dbReference type="AlphaFoldDB" id="A0A0E9WAS9"/>
<accession>A0A0E9WAS9</accession>
<evidence type="ECO:0000313" key="1">
    <source>
        <dbReference type="EMBL" id="JAH86685.1"/>
    </source>
</evidence>
<protein>
    <submittedName>
        <fullName evidence="1">Uncharacterized protein</fullName>
    </submittedName>
</protein>
<organism evidence="1">
    <name type="scientific">Anguilla anguilla</name>
    <name type="common">European freshwater eel</name>
    <name type="synonym">Muraena anguilla</name>
    <dbReference type="NCBI Taxonomy" id="7936"/>
    <lineage>
        <taxon>Eukaryota</taxon>
        <taxon>Metazoa</taxon>
        <taxon>Chordata</taxon>
        <taxon>Craniata</taxon>
        <taxon>Vertebrata</taxon>
        <taxon>Euteleostomi</taxon>
        <taxon>Actinopterygii</taxon>
        <taxon>Neopterygii</taxon>
        <taxon>Teleostei</taxon>
        <taxon>Anguilliformes</taxon>
        <taxon>Anguillidae</taxon>
        <taxon>Anguilla</taxon>
    </lineage>
</organism>
<sequence length="28" mass="3323">MYVINQDFNQSANKTWKPPTCFVTLDFN</sequence>
<proteinExistence type="predicted"/>
<name>A0A0E9WAS9_ANGAN</name>